<keyword evidence="3" id="KW-0285">Flavoprotein</keyword>
<reference evidence="15" key="1">
    <citation type="journal article" date="2006" name="PLoS Biol.">
        <title>Macronuclear genome sequence of the ciliate Tetrahymena thermophila, a model eukaryote.</title>
        <authorList>
            <person name="Eisen J.A."/>
            <person name="Coyne R.S."/>
            <person name="Wu M."/>
            <person name="Wu D."/>
            <person name="Thiagarajan M."/>
            <person name="Wortman J.R."/>
            <person name="Badger J.H."/>
            <person name="Ren Q."/>
            <person name="Amedeo P."/>
            <person name="Jones K.M."/>
            <person name="Tallon L.J."/>
            <person name="Delcher A.L."/>
            <person name="Salzberg S.L."/>
            <person name="Silva J.C."/>
            <person name="Haas B.J."/>
            <person name="Majoros W.H."/>
            <person name="Farzad M."/>
            <person name="Carlton J.M."/>
            <person name="Smith R.K. Jr."/>
            <person name="Garg J."/>
            <person name="Pearlman R.E."/>
            <person name="Karrer K.M."/>
            <person name="Sun L."/>
            <person name="Manning G."/>
            <person name="Elde N.C."/>
            <person name="Turkewitz A.P."/>
            <person name="Asai D.J."/>
            <person name="Wilkes D.E."/>
            <person name="Wang Y."/>
            <person name="Cai H."/>
            <person name="Collins K."/>
            <person name="Stewart B.A."/>
            <person name="Lee S.R."/>
            <person name="Wilamowska K."/>
            <person name="Weinberg Z."/>
            <person name="Ruzzo W.L."/>
            <person name="Wloga D."/>
            <person name="Gaertig J."/>
            <person name="Frankel J."/>
            <person name="Tsao C.-C."/>
            <person name="Gorovsky M.A."/>
            <person name="Keeling P.J."/>
            <person name="Waller R.F."/>
            <person name="Patron N.J."/>
            <person name="Cherry J.M."/>
            <person name="Stover N.A."/>
            <person name="Krieger C.J."/>
            <person name="del Toro C."/>
            <person name="Ryder H.F."/>
            <person name="Williamson S.C."/>
            <person name="Barbeau R.A."/>
            <person name="Hamilton E.P."/>
            <person name="Orias E."/>
        </authorList>
    </citation>
    <scope>NUCLEOTIDE SEQUENCE [LARGE SCALE GENOMIC DNA]</scope>
    <source>
        <strain evidence="15">SB210</strain>
    </source>
</reference>
<keyword evidence="8" id="KW-0274">FAD</keyword>
<sequence length="331" mass="39184">MPNFQEIIDKYNSDPKYDYIKDTIQFLMSTLSIYKDSKQLFITFNGGKDATVVLYLTYTAIYKLNKQDENQKEYFPQKSLKSIYFEEPNPFKEAVEFKENVRKELDLEEIVVERDFKKSLWKIVTEQSLQAVIMGQRRVDPYCEKLEKVSPSDTDKGYPPFYRINPIIDWSYEQVWEFLLDFKIPYCSLYERGFTYLGNADNTHQNSHTVQQDGTIIPAWKISGSYEQDSRAVKPEDSKQHLEQLGVIFAPQDKIENLKYHLKNKKYLNMVTFNTDNDVLDLDKCFLQVQSFLQSHYLKTDILICTNYEKAEQIKEKANTFNLQINETYFI</sequence>
<dbReference type="EC" id="2.7.7.2" evidence="2"/>
<comment type="catalytic activity">
    <reaction evidence="12">
        <text>FMN + ATP + H(+) = FAD + diphosphate</text>
        <dbReference type="Rhea" id="RHEA:17237"/>
        <dbReference type="ChEBI" id="CHEBI:15378"/>
        <dbReference type="ChEBI" id="CHEBI:30616"/>
        <dbReference type="ChEBI" id="CHEBI:33019"/>
        <dbReference type="ChEBI" id="CHEBI:57692"/>
        <dbReference type="ChEBI" id="CHEBI:58210"/>
        <dbReference type="EC" id="2.7.7.2"/>
    </reaction>
</comment>
<keyword evidence="4" id="KW-0288">FMN</keyword>
<dbReference type="eggNOG" id="KOG2644">
    <property type="taxonomic scope" value="Eukaryota"/>
</dbReference>
<proteinExistence type="predicted"/>
<evidence type="ECO:0000256" key="6">
    <source>
        <dbReference type="ARBA" id="ARBA00022695"/>
    </source>
</evidence>
<evidence type="ECO:0000256" key="11">
    <source>
        <dbReference type="ARBA" id="ARBA00031871"/>
    </source>
</evidence>
<dbReference type="FunCoup" id="Q23YR1">
    <property type="interactions" value="92"/>
</dbReference>
<dbReference type="InParanoid" id="Q23YR1"/>
<keyword evidence="15" id="KW-1185">Reference proteome</keyword>
<dbReference type="PANTHER" id="PTHR23293:SF9">
    <property type="entry name" value="FAD SYNTHASE"/>
    <property type="match status" value="1"/>
</dbReference>
<dbReference type="InterPro" id="IPR014729">
    <property type="entry name" value="Rossmann-like_a/b/a_fold"/>
</dbReference>
<evidence type="ECO:0000256" key="3">
    <source>
        <dbReference type="ARBA" id="ARBA00022630"/>
    </source>
</evidence>
<evidence type="ECO:0000256" key="9">
    <source>
        <dbReference type="ARBA" id="ARBA00022840"/>
    </source>
</evidence>
<dbReference type="GO" id="GO:0006747">
    <property type="term" value="P:FAD biosynthetic process"/>
    <property type="evidence" value="ECO:0007669"/>
    <property type="project" value="TreeGrafter"/>
</dbReference>
<dbReference type="RefSeq" id="XP_001021906.1">
    <property type="nucleotide sequence ID" value="XM_001021906.1"/>
</dbReference>
<evidence type="ECO:0000313" key="14">
    <source>
        <dbReference type="EMBL" id="EAS01661.1"/>
    </source>
</evidence>
<dbReference type="GO" id="GO:0003919">
    <property type="term" value="F:FMN adenylyltransferase activity"/>
    <property type="evidence" value="ECO:0007669"/>
    <property type="project" value="UniProtKB-EC"/>
</dbReference>
<accession>Q23YR1</accession>
<dbReference type="KEGG" id="tet:TTHERM_01207600"/>
<gene>
    <name evidence="14" type="ORF">TTHERM_01207600</name>
</gene>
<dbReference type="InterPro" id="IPR002500">
    <property type="entry name" value="PAPS_reduct_dom"/>
</dbReference>
<dbReference type="EMBL" id="GG662558">
    <property type="protein sequence ID" value="EAS01661.1"/>
    <property type="molecule type" value="Genomic_DNA"/>
</dbReference>
<feature type="domain" description="Phosphoadenosine phosphosulphate reductase" evidence="13">
    <location>
        <begin position="39"/>
        <end position="204"/>
    </location>
</feature>
<dbReference type="Pfam" id="PF01507">
    <property type="entry name" value="PAPS_reduct"/>
    <property type="match status" value="1"/>
</dbReference>
<organism evidence="14 15">
    <name type="scientific">Tetrahymena thermophila (strain SB210)</name>
    <dbReference type="NCBI Taxonomy" id="312017"/>
    <lineage>
        <taxon>Eukaryota</taxon>
        <taxon>Sar</taxon>
        <taxon>Alveolata</taxon>
        <taxon>Ciliophora</taxon>
        <taxon>Intramacronucleata</taxon>
        <taxon>Oligohymenophorea</taxon>
        <taxon>Hymenostomatida</taxon>
        <taxon>Tetrahymenina</taxon>
        <taxon>Tetrahymenidae</taxon>
        <taxon>Tetrahymena</taxon>
    </lineage>
</organism>
<evidence type="ECO:0000256" key="8">
    <source>
        <dbReference type="ARBA" id="ARBA00022827"/>
    </source>
</evidence>
<dbReference type="OMA" id="NADNTHQ"/>
<evidence type="ECO:0000256" key="1">
    <source>
        <dbReference type="ARBA" id="ARBA00004726"/>
    </source>
</evidence>
<dbReference type="STRING" id="312017.Q23YR1"/>
<evidence type="ECO:0000256" key="10">
    <source>
        <dbReference type="ARBA" id="ARBA00031145"/>
    </source>
</evidence>
<dbReference type="Proteomes" id="UP000009168">
    <property type="component" value="Unassembled WGS sequence"/>
</dbReference>
<dbReference type="Gene3D" id="3.40.50.620">
    <property type="entry name" value="HUPs"/>
    <property type="match status" value="1"/>
</dbReference>
<dbReference type="HOGENOM" id="CLU_840671_0_0_1"/>
<dbReference type="AlphaFoldDB" id="Q23YR1"/>
<evidence type="ECO:0000256" key="7">
    <source>
        <dbReference type="ARBA" id="ARBA00022741"/>
    </source>
</evidence>
<protein>
    <recommendedName>
        <fullName evidence="2">FAD synthase</fullName>
        <ecNumber evidence="2">2.7.7.2</ecNumber>
    </recommendedName>
    <alternativeName>
        <fullName evidence="10">FAD pyrophosphorylase</fullName>
    </alternativeName>
    <alternativeName>
        <fullName evidence="11">FMN adenylyltransferase</fullName>
    </alternativeName>
</protein>
<dbReference type="GeneID" id="7836087"/>
<keyword evidence="5" id="KW-0808">Transferase</keyword>
<name>Q23YR1_TETTS</name>
<dbReference type="GO" id="GO:0005524">
    <property type="term" value="F:ATP binding"/>
    <property type="evidence" value="ECO:0007669"/>
    <property type="project" value="UniProtKB-KW"/>
</dbReference>
<evidence type="ECO:0000256" key="2">
    <source>
        <dbReference type="ARBA" id="ARBA00012393"/>
    </source>
</evidence>
<evidence type="ECO:0000256" key="5">
    <source>
        <dbReference type="ARBA" id="ARBA00022679"/>
    </source>
</evidence>
<evidence type="ECO:0000259" key="13">
    <source>
        <dbReference type="Pfam" id="PF01507"/>
    </source>
</evidence>
<comment type="pathway">
    <text evidence="1">Cofactor biosynthesis; FAD biosynthesis; FAD from FMN: step 1/1.</text>
</comment>
<evidence type="ECO:0000256" key="12">
    <source>
        <dbReference type="ARBA" id="ARBA00049494"/>
    </source>
</evidence>
<dbReference type="OrthoDB" id="270728at2759"/>
<evidence type="ECO:0000256" key="4">
    <source>
        <dbReference type="ARBA" id="ARBA00022643"/>
    </source>
</evidence>
<keyword evidence="9" id="KW-0067">ATP-binding</keyword>
<keyword evidence="6" id="KW-0548">Nucleotidyltransferase</keyword>
<dbReference type="CDD" id="cd23948">
    <property type="entry name" value="FAD_synthase"/>
    <property type="match status" value="1"/>
</dbReference>
<evidence type="ECO:0000313" key="15">
    <source>
        <dbReference type="Proteomes" id="UP000009168"/>
    </source>
</evidence>
<dbReference type="PANTHER" id="PTHR23293">
    <property type="entry name" value="FAD SYNTHETASE-RELATED FMN ADENYLYLTRANSFERASE"/>
    <property type="match status" value="1"/>
</dbReference>
<dbReference type="SUPFAM" id="SSF52402">
    <property type="entry name" value="Adenine nucleotide alpha hydrolases-like"/>
    <property type="match status" value="1"/>
</dbReference>
<keyword evidence="7" id="KW-0547">Nucleotide-binding</keyword>